<protein>
    <submittedName>
        <fullName evidence="2">Uncharacterized protein</fullName>
    </submittedName>
</protein>
<keyword evidence="3" id="KW-1185">Reference proteome</keyword>
<dbReference type="EMBL" id="JACGCI010000240">
    <property type="protein sequence ID" value="KAF6741484.1"/>
    <property type="molecule type" value="Genomic_DNA"/>
</dbReference>
<proteinExistence type="predicted"/>
<dbReference type="AlphaFoldDB" id="A0A8H6LTB2"/>
<dbReference type="Proteomes" id="UP000521943">
    <property type="component" value="Unassembled WGS sequence"/>
</dbReference>
<sequence length="121" mass="12971">MRFATTLTLLSALIFSSSSVLAIPVPNIPLKSPPFSTNHQAADAVSDDLTSLAARELSYESTVKARALGFDTNFIISEPGAELHPKWPGFACAADLWNPKSCLHNSAERTFAVIAAPFQIP</sequence>
<gene>
    <name evidence="2" type="ORF">DFP72DRAFT_862121</name>
</gene>
<feature type="chain" id="PRO_5034803655" evidence="1">
    <location>
        <begin position="23"/>
        <end position="121"/>
    </location>
</feature>
<reference evidence="2 3" key="1">
    <citation type="submission" date="2020-07" db="EMBL/GenBank/DDBJ databases">
        <title>Comparative genomics of pyrophilous fungi reveals a link between fire events and developmental genes.</title>
        <authorList>
            <consortium name="DOE Joint Genome Institute"/>
            <person name="Steindorff A.S."/>
            <person name="Carver A."/>
            <person name="Calhoun S."/>
            <person name="Stillman K."/>
            <person name="Liu H."/>
            <person name="Lipzen A."/>
            <person name="Pangilinan J."/>
            <person name="Labutti K."/>
            <person name="Bruns T.D."/>
            <person name="Grigoriev I.V."/>
        </authorList>
    </citation>
    <scope>NUCLEOTIDE SEQUENCE [LARGE SCALE GENOMIC DNA]</scope>
    <source>
        <strain evidence="2 3">CBS 144469</strain>
    </source>
</reference>
<keyword evidence="1" id="KW-0732">Signal</keyword>
<evidence type="ECO:0000256" key="1">
    <source>
        <dbReference type="SAM" id="SignalP"/>
    </source>
</evidence>
<evidence type="ECO:0000313" key="2">
    <source>
        <dbReference type="EMBL" id="KAF6741484.1"/>
    </source>
</evidence>
<organism evidence="2 3">
    <name type="scientific">Ephemerocybe angulata</name>
    <dbReference type="NCBI Taxonomy" id="980116"/>
    <lineage>
        <taxon>Eukaryota</taxon>
        <taxon>Fungi</taxon>
        <taxon>Dikarya</taxon>
        <taxon>Basidiomycota</taxon>
        <taxon>Agaricomycotina</taxon>
        <taxon>Agaricomycetes</taxon>
        <taxon>Agaricomycetidae</taxon>
        <taxon>Agaricales</taxon>
        <taxon>Agaricineae</taxon>
        <taxon>Psathyrellaceae</taxon>
        <taxon>Ephemerocybe</taxon>
    </lineage>
</organism>
<comment type="caution">
    <text evidence="2">The sequence shown here is derived from an EMBL/GenBank/DDBJ whole genome shotgun (WGS) entry which is preliminary data.</text>
</comment>
<accession>A0A8H6LTB2</accession>
<evidence type="ECO:0000313" key="3">
    <source>
        <dbReference type="Proteomes" id="UP000521943"/>
    </source>
</evidence>
<name>A0A8H6LTB2_9AGAR</name>
<feature type="signal peptide" evidence="1">
    <location>
        <begin position="1"/>
        <end position="22"/>
    </location>
</feature>